<dbReference type="AlphaFoldDB" id="A0A8J6HRN8"/>
<comment type="caution">
    <text evidence="2">The sequence shown here is derived from an EMBL/GenBank/DDBJ whole genome shotgun (WGS) entry which is preliminary data.</text>
</comment>
<dbReference type="RefSeq" id="WP_181339297.1">
    <property type="nucleotide sequence ID" value="NZ_JAAKDE010000008.1"/>
</dbReference>
<reference evidence="2" key="1">
    <citation type="submission" date="2020-06" db="EMBL/GenBank/DDBJ databases">
        <title>Novel chitinolytic bacterium.</title>
        <authorList>
            <person name="Ungkulpasvich U."/>
            <person name="Kosugi A."/>
            <person name="Uke A."/>
        </authorList>
    </citation>
    <scope>NUCLEOTIDE SEQUENCE</scope>
    <source>
        <strain evidence="2">UUS1-1</strain>
    </source>
</reference>
<dbReference type="Proteomes" id="UP000657177">
    <property type="component" value="Unassembled WGS sequence"/>
</dbReference>
<protein>
    <submittedName>
        <fullName evidence="2">Uncharacterized protein</fullName>
    </submittedName>
</protein>
<organism evidence="2 3">
    <name type="scientific">Capillibacterium thermochitinicola</name>
    <dbReference type="NCBI Taxonomy" id="2699427"/>
    <lineage>
        <taxon>Bacteria</taxon>
        <taxon>Bacillati</taxon>
        <taxon>Bacillota</taxon>
        <taxon>Capillibacterium</taxon>
    </lineage>
</organism>
<keyword evidence="3" id="KW-1185">Reference proteome</keyword>
<gene>
    <name evidence="2" type="ORF">G5B42_04710</name>
</gene>
<sequence length="190" mass="21430">MSKKYRWLKISGPLLAVILFFLTINSFFRENKYLLAERNAWQEKAMALEESYRQLQNENRELQNILDQGRPGLIITTLNFEPVAFNTPNRLTYRVTIMVANRSSEAIPAGSGELLFAVRQSGNGVAFRTSWQRFPLPSFQPGEVKTLPLTGELAATPREELLLVVSLNDQPGVAKVEVRLPEAAKVDVPQ</sequence>
<accession>A0A8J6HRN8</accession>
<evidence type="ECO:0000256" key="1">
    <source>
        <dbReference type="SAM" id="Coils"/>
    </source>
</evidence>
<evidence type="ECO:0000313" key="2">
    <source>
        <dbReference type="EMBL" id="MBA2132846.1"/>
    </source>
</evidence>
<name>A0A8J6HRN8_9FIRM</name>
<keyword evidence="1" id="KW-0175">Coiled coil</keyword>
<feature type="coiled-coil region" evidence="1">
    <location>
        <begin position="38"/>
        <end position="68"/>
    </location>
</feature>
<dbReference type="EMBL" id="JAAKDE010000008">
    <property type="protein sequence ID" value="MBA2132846.1"/>
    <property type="molecule type" value="Genomic_DNA"/>
</dbReference>
<evidence type="ECO:0000313" key="3">
    <source>
        <dbReference type="Proteomes" id="UP000657177"/>
    </source>
</evidence>
<proteinExistence type="predicted"/>